<sequence length="282" mass="30492">MSLWTDLLGAEIRHIVAGGVPTRIASLGDGPPIVLLHGRGGHLETFARTMPALAEAGRRAIAFDLLGHGLTGRPPAARYTVEELAVHALAVLDALALDEADLVGQSLGGWTAALIALGAPDRVRRLALIEPAGLQTESERLADPTTRSAYERGGRAYAEPTPEAVRTRLAGLLADPDRLDPELVEIRTLLYQPEEARQVHRLVRAADNDRSLLTPQRLAGLAMPVMLVRGEHGHTPQVVIETARDAIAQARLLTIKGAKQWPQYEHPELLNPALIDFLSKEN</sequence>
<gene>
    <name evidence="2" type="ORF">ACFPZN_31575</name>
</gene>
<protein>
    <submittedName>
        <fullName evidence="2">Alpha/beta fold hydrolase</fullName>
    </submittedName>
</protein>
<feature type="domain" description="AB hydrolase-1" evidence="1">
    <location>
        <begin position="31"/>
        <end position="267"/>
    </location>
</feature>
<evidence type="ECO:0000259" key="1">
    <source>
        <dbReference type="Pfam" id="PF00561"/>
    </source>
</evidence>
<name>A0ABW1A9C6_9ACTN</name>
<dbReference type="SUPFAM" id="SSF53474">
    <property type="entry name" value="alpha/beta-Hydrolases"/>
    <property type="match status" value="1"/>
</dbReference>
<dbReference type="InterPro" id="IPR000073">
    <property type="entry name" value="AB_hydrolase_1"/>
</dbReference>
<proteinExistence type="predicted"/>
<dbReference type="PANTHER" id="PTHR43798:SF5">
    <property type="entry name" value="MONOACYLGLYCEROL LIPASE ABHD6"/>
    <property type="match status" value="1"/>
</dbReference>
<reference evidence="3" key="1">
    <citation type="journal article" date="2019" name="Int. J. Syst. Evol. Microbiol.">
        <title>The Global Catalogue of Microorganisms (GCM) 10K type strain sequencing project: providing services to taxonomists for standard genome sequencing and annotation.</title>
        <authorList>
            <consortium name="The Broad Institute Genomics Platform"/>
            <consortium name="The Broad Institute Genome Sequencing Center for Infectious Disease"/>
            <person name="Wu L."/>
            <person name="Ma J."/>
        </authorList>
    </citation>
    <scope>NUCLEOTIDE SEQUENCE [LARGE SCALE GENOMIC DNA]</scope>
    <source>
        <strain evidence="3">KCTC 42087</strain>
    </source>
</reference>
<dbReference type="Proteomes" id="UP001596074">
    <property type="component" value="Unassembled WGS sequence"/>
</dbReference>
<dbReference type="RefSeq" id="WP_378285924.1">
    <property type="nucleotide sequence ID" value="NZ_JBHSON010000050.1"/>
</dbReference>
<organism evidence="2 3">
    <name type="scientific">Actinomadura rugatobispora</name>
    <dbReference type="NCBI Taxonomy" id="1994"/>
    <lineage>
        <taxon>Bacteria</taxon>
        <taxon>Bacillati</taxon>
        <taxon>Actinomycetota</taxon>
        <taxon>Actinomycetes</taxon>
        <taxon>Streptosporangiales</taxon>
        <taxon>Thermomonosporaceae</taxon>
        <taxon>Actinomadura</taxon>
    </lineage>
</organism>
<dbReference type="EMBL" id="JBHSON010000050">
    <property type="protein sequence ID" value="MFC5750188.1"/>
    <property type="molecule type" value="Genomic_DNA"/>
</dbReference>
<accession>A0ABW1A9C6</accession>
<dbReference type="PRINTS" id="PR00111">
    <property type="entry name" value="ABHYDROLASE"/>
</dbReference>
<dbReference type="Pfam" id="PF00561">
    <property type="entry name" value="Abhydrolase_1"/>
    <property type="match status" value="1"/>
</dbReference>
<dbReference type="GO" id="GO:0016787">
    <property type="term" value="F:hydrolase activity"/>
    <property type="evidence" value="ECO:0007669"/>
    <property type="project" value="UniProtKB-KW"/>
</dbReference>
<evidence type="ECO:0000313" key="2">
    <source>
        <dbReference type="EMBL" id="MFC5750188.1"/>
    </source>
</evidence>
<dbReference type="Gene3D" id="3.40.50.1820">
    <property type="entry name" value="alpha/beta hydrolase"/>
    <property type="match status" value="1"/>
</dbReference>
<dbReference type="PANTHER" id="PTHR43798">
    <property type="entry name" value="MONOACYLGLYCEROL LIPASE"/>
    <property type="match status" value="1"/>
</dbReference>
<dbReference type="InterPro" id="IPR029058">
    <property type="entry name" value="AB_hydrolase_fold"/>
</dbReference>
<dbReference type="InterPro" id="IPR050266">
    <property type="entry name" value="AB_hydrolase_sf"/>
</dbReference>
<dbReference type="PRINTS" id="PR00412">
    <property type="entry name" value="EPOXHYDRLASE"/>
</dbReference>
<comment type="caution">
    <text evidence="2">The sequence shown here is derived from an EMBL/GenBank/DDBJ whole genome shotgun (WGS) entry which is preliminary data.</text>
</comment>
<keyword evidence="2" id="KW-0378">Hydrolase</keyword>
<evidence type="ECO:0000313" key="3">
    <source>
        <dbReference type="Proteomes" id="UP001596074"/>
    </source>
</evidence>
<keyword evidence="3" id="KW-1185">Reference proteome</keyword>
<dbReference type="InterPro" id="IPR000639">
    <property type="entry name" value="Epox_hydrolase-like"/>
</dbReference>